<dbReference type="EC" id="3.1.3.48" evidence="2"/>
<evidence type="ECO:0000313" key="6">
    <source>
        <dbReference type="EMBL" id="CAB4585156.1"/>
    </source>
</evidence>
<dbReference type="Pfam" id="PF01451">
    <property type="entry name" value="LMWPc"/>
    <property type="match status" value="1"/>
</dbReference>
<dbReference type="InterPro" id="IPR036196">
    <property type="entry name" value="Ptyr_pPase_sf"/>
</dbReference>
<evidence type="ECO:0000256" key="4">
    <source>
        <dbReference type="ARBA" id="ARBA00022912"/>
    </source>
</evidence>
<dbReference type="PANTHER" id="PTHR11717">
    <property type="entry name" value="LOW MOLECULAR WEIGHT PROTEIN TYROSINE PHOSPHATASE"/>
    <property type="match status" value="1"/>
</dbReference>
<keyword evidence="4" id="KW-0904">Protein phosphatase</keyword>
<protein>
    <recommendedName>
        <fullName evidence="2">protein-tyrosine-phosphatase</fullName>
        <ecNumber evidence="2">3.1.3.48</ecNumber>
    </recommendedName>
</protein>
<dbReference type="GO" id="GO:0004725">
    <property type="term" value="F:protein tyrosine phosphatase activity"/>
    <property type="evidence" value="ECO:0007669"/>
    <property type="project" value="UniProtKB-EC"/>
</dbReference>
<accession>A0A6J6F940</accession>
<dbReference type="EMBL" id="CAEZUC010000019">
    <property type="protein sequence ID" value="CAB4585156.1"/>
    <property type="molecule type" value="Genomic_DNA"/>
</dbReference>
<dbReference type="Gene3D" id="3.40.50.2300">
    <property type="match status" value="1"/>
</dbReference>
<dbReference type="SUPFAM" id="SSF52788">
    <property type="entry name" value="Phosphotyrosine protein phosphatases I"/>
    <property type="match status" value="1"/>
</dbReference>
<evidence type="ECO:0000256" key="3">
    <source>
        <dbReference type="ARBA" id="ARBA00022801"/>
    </source>
</evidence>
<dbReference type="PANTHER" id="PTHR11717:SF7">
    <property type="entry name" value="LOW MOLECULAR WEIGHT PHOSPHOTYROSINE PROTEIN PHOSPHATASE"/>
    <property type="match status" value="1"/>
</dbReference>
<dbReference type="AlphaFoldDB" id="A0A6J6F940"/>
<dbReference type="InterPro" id="IPR023485">
    <property type="entry name" value="Ptyr_pPase"/>
</dbReference>
<comment type="similarity">
    <text evidence="1">Belongs to the low molecular weight phosphotyrosine protein phosphatase family.</text>
</comment>
<sequence length="180" mass="19706">MHSLKTVNYLAALRRQPVISVHIVCLGNICRSPIANAVLLGLTKDLTSPKVFVDSSGTGSWHVGQPAANNSETAWQSAGYKYQHIAKQFNSENFIKHDLILAMDLSNRDAILKLAKSDSDKDKIFMFTSFDPNKSKIDPDGHEAKKLSVADPYGGPLTEFESVLKVIEAAATGFVTWVKS</sequence>
<reference evidence="6" key="1">
    <citation type="submission" date="2020-05" db="EMBL/GenBank/DDBJ databases">
        <authorList>
            <person name="Chiriac C."/>
            <person name="Salcher M."/>
            <person name="Ghai R."/>
            <person name="Kavagutti S V."/>
        </authorList>
    </citation>
    <scope>NUCLEOTIDE SEQUENCE</scope>
</reference>
<organism evidence="6">
    <name type="scientific">freshwater metagenome</name>
    <dbReference type="NCBI Taxonomy" id="449393"/>
    <lineage>
        <taxon>unclassified sequences</taxon>
        <taxon>metagenomes</taxon>
        <taxon>ecological metagenomes</taxon>
    </lineage>
</organism>
<feature type="domain" description="Phosphotyrosine protein phosphatase I" evidence="5">
    <location>
        <begin position="19"/>
        <end position="177"/>
    </location>
</feature>
<dbReference type="InterPro" id="IPR017867">
    <property type="entry name" value="Tyr_phospatase_low_mol_wt"/>
</dbReference>
<keyword evidence="3" id="KW-0378">Hydrolase</keyword>
<dbReference type="InterPro" id="IPR050438">
    <property type="entry name" value="LMW_PTPase"/>
</dbReference>
<proteinExistence type="inferred from homology"/>
<dbReference type="SMART" id="SM00226">
    <property type="entry name" value="LMWPc"/>
    <property type="match status" value="1"/>
</dbReference>
<dbReference type="CDD" id="cd16343">
    <property type="entry name" value="LMWPTP"/>
    <property type="match status" value="1"/>
</dbReference>
<name>A0A6J6F940_9ZZZZ</name>
<evidence type="ECO:0000256" key="1">
    <source>
        <dbReference type="ARBA" id="ARBA00011063"/>
    </source>
</evidence>
<evidence type="ECO:0000256" key="2">
    <source>
        <dbReference type="ARBA" id="ARBA00013064"/>
    </source>
</evidence>
<gene>
    <name evidence="6" type="ORF">UFOPK1776_00259</name>
</gene>
<dbReference type="PRINTS" id="PR00719">
    <property type="entry name" value="LMWPTPASE"/>
</dbReference>
<evidence type="ECO:0000259" key="5">
    <source>
        <dbReference type="SMART" id="SM00226"/>
    </source>
</evidence>